<sequence>MTAPRTIEEYRAQLVSIPAGPFVRGNSTPAIFEELVCAGLREQYPDSDIRPPADMLRQMTEPHTPAREIFLDAYTIGRTAVTVGMWEEFAQAKGFALPPAPEFNPDWQYKEHPIVNITWSEARQFSLWAKLRLPTEAEWEKAARGLEGNLFPWSSTFNRSLVHGSDRPLGATHGTAPVGSFPTDCSPYGVLDLAGNVRDWCADRYDKHYYTTSPEQNPPGPKPGTYPAPKTGTLRVCRGGTWSDYYPISFLTFKRDARHPSARMGEVGFRLAC</sequence>
<dbReference type="RefSeq" id="WP_184198683.1">
    <property type="nucleotide sequence ID" value="NZ_JACHGW010000003.1"/>
</dbReference>
<dbReference type="PANTHER" id="PTHR23150">
    <property type="entry name" value="SULFATASE MODIFYING FACTOR 1, 2"/>
    <property type="match status" value="1"/>
</dbReference>
<comment type="caution">
    <text evidence="3">The sequence shown here is derived from an EMBL/GenBank/DDBJ whole genome shotgun (WGS) entry which is preliminary data.</text>
</comment>
<dbReference type="InterPro" id="IPR016187">
    <property type="entry name" value="CTDL_fold"/>
</dbReference>
<keyword evidence="4" id="KW-1185">Reference proteome</keyword>
<proteinExistence type="predicted"/>
<dbReference type="PANTHER" id="PTHR23150:SF19">
    <property type="entry name" value="FORMYLGLYCINE-GENERATING ENZYME"/>
    <property type="match status" value="1"/>
</dbReference>
<gene>
    <name evidence="3" type="ORF">HNQ39_003348</name>
</gene>
<dbReference type="InterPro" id="IPR005532">
    <property type="entry name" value="SUMF_dom"/>
</dbReference>
<reference evidence="3 4" key="1">
    <citation type="submission" date="2020-08" db="EMBL/GenBank/DDBJ databases">
        <title>Genomic Encyclopedia of Type Strains, Phase IV (KMG-IV): sequencing the most valuable type-strain genomes for metagenomic binning, comparative biology and taxonomic classification.</title>
        <authorList>
            <person name="Goeker M."/>
        </authorList>
    </citation>
    <scope>NUCLEOTIDE SEQUENCE [LARGE SCALE GENOMIC DNA]</scope>
    <source>
        <strain evidence="3 4">DSM 23562</strain>
    </source>
</reference>
<accession>A0A7W9ST50</accession>
<dbReference type="InterPro" id="IPR051043">
    <property type="entry name" value="Sulfatase_Mod_Factor_Kinase"/>
</dbReference>
<name>A0A7W9ST50_ARMRO</name>
<dbReference type="EMBL" id="JACHGW010000003">
    <property type="protein sequence ID" value="MBB6051538.1"/>
    <property type="molecule type" value="Genomic_DNA"/>
</dbReference>
<protein>
    <submittedName>
        <fullName evidence="3">Formylglycine-generating enzyme required for sulfatase activity</fullName>
    </submittedName>
</protein>
<organism evidence="3 4">
    <name type="scientific">Armatimonas rosea</name>
    <dbReference type="NCBI Taxonomy" id="685828"/>
    <lineage>
        <taxon>Bacteria</taxon>
        <taxon>Bacillati</taxon>
        <taxon>Armatimonadota</taxon>
        <taxon>Armatimonadia</taxon>
        <taxon>Armatimonadales</taxon>
        <taxon>Armatimonadaceae</taxon>
        <taxon>Armatimonas</taxon>
    </lineage>
</organism>
<dbReference type="Gene3D" id="3.90.1580.10">
    <property type="entry name" value="paralog of FGE (formylglycine-generating enzyme)"/>
    <property type="match status" value="1"/>
</dbReference>
<dbReference type="InterPro" id="IPR042095">
    <property type="entry name" value="SUMF_sf"/>
</dbReference>
<feature type="region of interest" description="Disordered" evidence="1">
    <location>
        <begin position="211"/>
        <end position="230"/>
    </location>
</feature>
<dbReference type="AlphaFoldDB" id="A0A7W9ST50"/>
<evidence type="ECO:0000256" key="1">
    <source>
        <dbReference type="SAM" id="MobiDB-lite"/>
    </source>
</evidence>
<evidence type="ECO:0000259" key="2">
    <source>
        <dbReference type="Pfam" id="PF03781"/>
    </source>
</evidence>
<feature type="compositionally biased region" description="Pro residues" evidence="1">
    <location>
        <begin position="216"/>
        <end position="226"/>
    </location>
</feature>
<dbReference type="SUPFAM" id="SSF56436">
    <property type="entry name" value="C-type lectin-like"/>
    <property type="match status" value="1"/>
</dbReference>
<feature type="domain" description="Sulfatase-modifying factor enzyme-like" evidence="2">
    <location>
        <begin position="57"/>
        <end position="272"/>
    </location>
</feature>
<dbReference type="GO" id="GO:0120147">
    <property type="term" value="F:formylglycine-generating oxidase activity"/>
    <property type="evidence" value="ECO:0007669"/>
    <property type="project" value="TreeGrafter"/>
</dbReference>
<dbReference type="Proteomes" id="UP000520814">
    <property type="component" value="Unassembled WGS sequence"/>
</dbReference>
<evidence type="ECO:0000313" key="3">
    <source>
        <dbReference type="EMBL" id="MBB6051538.1"/>
    </source>
</evidence>
<evidence type="ECO:0000313" key="4">
    <source>
        <dbReference type="Proteomes" id="UP000520814"/>
    </source>
</evidence>
<dbReference type="Pfam" id="PF03781">
    <property type="entry name" value="FGE-sulfatase"/>
    <property type="match status" value="1"/>
</dbReference>